<sequence length="148" mass="14571">MTVQRGGGTMWPARALLAIGACVLVLVMALSVSSAHAAESEDTPSGTGPAAGSCSAAASRDGETTRSWPLPRLGSGDGATAGAALSVVRPRPEQGAVTQDTPERPPTDGVVLDVLDAAASAGRADGDGESASCLAPPQLRVLSARAGP</sequence>
<feature type="compositionally biased region" description="Low complexity" evidence="1">
    <location>
        <begin position="45"/>
        <end position="59"/>
    </location>
</feature>
<evidence type="ECO:0000256" key="2">
    <source>
        <dbReference type="SAM" id="SignalP"/>
    </source>
</evidence>
<gene>
    <name evidence="3" type="ORF">J4035_02235</name>
</gene>
<keyword evidence="2" id="KW-0732">Signal</keyword>
<name>A0ABS3SCH2_9CELL</name>
<reference evidence="3 4" key="1">
    <citation type="submission" date="2021-03" db="EMBL/GenBank/DDBJ databases">
        <title>novel species in genus Cellulomonas.</title>
        <authorList>
            <person name="Zhang G."/>
        </authorList>
    </citation>
    <scope>NUCLEOTIDE SEQUENCE [LARGE SCALE GENOMIC DNA]</scope>
    <source>
        <strain evidence="4">zg-ZUI188</strain>
    </source>
</reference>
<comment type="caution">
    <text evidence="3">The sequence shown here is derived from an EMBL/GenBank/DDBJ whole genome shotgun (WGS) entry which is preliminary data.</text>
</comment>
<keyword evidence="4" id="KW-1185">Reference proteome</keyword>
<evidence type="ECO:0000256" key="1">
    <source>
        <dbReference type="SAM" id="MobiDB-lite"/>
    </source>
</evidence>
<feature type="region of interest" description="Disordered" evidence="1">
    <location>
        <begin position="39"/>
        <end position="109"/>
    </location>
</feature>
<evidence type="ECO:0000313" key="4">
    <source>
        <dbReference type="Proteomes" id="UP000678317"/>
    </source>
</evidence>
<evidence type="ECO:0008006" key="5">
    <source>
        <dbReference type="Google" id="ProtNLM"/>
    </source>
</evidence>
<dbReference type="RefSeq" id="WP_208288341.1">
    <property type="nucleotide sequence ID" value="NZ_CP074404.1"/>
</dbReference>
<proteinExistence type="predicted"/>
<evidence type="ECO:0000313" key="3">
    <source>
        <dbReference type="EMBL" id="MBO3083445.1"/>
    </source>
</evidence>
<dbReference type="EMBL" id="JAGFBM010000001">
    <property type="protein sequence ID" value="MBO3083445.1"/>
    <property type="molecule type" value="Genomic_DNA"/>
</dbReference>
<feature type="signal peptide" evidence="2">
    <location>
        <begin position="1"/>
        <end position="37"/>
    </location>
</feature>
<dbReference type="Proteomes" id="UP000678317">
    <property type="component" value="Unassembled WGS sequence"/>
</dbReference>
<organism evidence="3 4">
    <name type="scientific">Cellulomonas fengjieae</name>
    <dbReference type="NCBI Taxonomy" id="2819978"/>
    <lineage>
        <taxon>Bacteria</taxon>
        <taxon>Bacillati</taxon>
        <taxon>Actinomycetota</taxon>
        <taxon>Actinomycetes</taxon>
        <taxon>Micrococcales</taxon>
        <taxon>Cellulomonadaceae</taxon>
        <taxon>Cellulomonas</taxon>
    </lineage>
</organism>
<feature type="chain" id="PRO_5046936680" description="Secreted protein" evidence="2">
    <location>
        <begin position="38"/>
        <end position="148"/>
    </location>
</feature>
<protein>
    <recommendedName>
        <fullName evidence="5">Secreted protein</fullName>
    </recommendedName>
</protein>
<accession>A0ABS3SCH2</accession>